<dbReference type="PANTHER" id="PTHR45772">
    <property type="entry name" value="CONSERVED COMPONENT OF ABC TRANSPORTER FOR NATURAL AMINO ACIDS-RELATED"/>
    <property type="match status" value="1"/>
</dbReference>
<dbReference type="Gene3D" id="3.40.50.300">
    <property type="entry name" value="P-loop containing nucleotide triphosphate hydrolases"/>
    <property type="match status" value="1"/>
</dbReference>
<dbReference type="InterPro" id="IPR051120">
    <property type="entry name" value="ABC_AA/LPS_Transport"/>
</dbReference>
<evidence type="ECO:0000259" key="4">
    <source>
        <dbReference type="PROSITE" id="PS50893"/>
    </source>
</evidence>
<dbReference type="RefSeq" id="WP_142881114.1">
    <property type="nucleotide sequence ID" value="NZ_VJMG01000010.1"/>
</dbReference>
<dbReference type="InterPro" id="IPR027417">
    <property type="entry name" value="P-loop_NTPase"/>
</dbReference>
<evidence type="ECO:0000256" key="3">
    <source>
        <dbReference type="ARBA" id="ARBA00022840"/>
    </source>
</evidence>
<reference evidence="5 6" key="1">
    <citation type="submission" date="2019-07" db="EMBL/GenBank/DDBJ databases">
        <title>Ln-dependent methylotrophs.</title>
        <authorList>
            <person name="Tani A."/>
        </authorList>
    </citation>
    <scope>NUCLEOTIDE SEQUENCE [LARGE SCALE GENOMIC DNA]</scope>
    <source>
        <strain evidence="5 6">SM12</strain>
    </source>
</reference>
<keyword evidence="3 5" id="KW-0067">ATP-binding</keyword>
<dbReference type="Pfam" id="PF00005">
    <property type="entry name" value="ABC_tran"/>
    <property type="match status" value="1"/>
</dbReference>
<keyword evidence="1" id="KW-0813">Transport</keyword>
<proteinExistence type="predicted"/>
<gene>
    <name evidence="5" type="ORF">FNA46_04330</name>
</gene>
<evidence type="ECO:0000256" key="2">
    <source>
        <dbReference type="ARBA" id="ARBA00022741"/>
    </source>
</evidence>
<dbReference type="GO" id="GO:0005524">
    <property type="term" value="F:ATP binding"/>
    <property type="evidence" value="ECO:0007669"/>
    <property type="project" value="UniProtKB-KW"/>
</dbReference>
<keyword evidence="2" id="KW-0547">Nucleotide-binding</keyword>
<dbReference type="EMBL" id="VJMG01000010">
    <property type="protein sequence ID" value="TRL41173.1"/>
    <property type="molecule type" value="Genomic_DNA"/>
</dbReference>
<dbReference type="SMART" id="SM00382">
    <property type="entry name" value="AAA"/>
    <property type="match status" value="1"/>
</dbReference>
<protein>
    <submittedName>
        <fullName evidence="5">ABC transporter ATP-binding protein</fullName>
    </submittedName>
</protein>
<accession>A0A549TF88</accession>
<sequence length="268" mass="29086">MTQTTDRNILSLRNVSKRFGGLSVITDVSFDVPAGARMALIGPNGAGKTTIFNLISGFYQPNEGEILLESRAIQGIPSRKRIGLGVARSFQNIRLMPHLSVVENVMLGQQARAGGILDMLKPLSLFGRSAWHREAEQLLADMDLPTYPGEVVATLPYGVRKKIEVVRALAARPKLLLLDEPAAGLNAAETDNLTAFLKRISETGVTLLVVEHDMGLVRRLCDDAVVLNFGRKIYDGPTATVQDNPLVLEAYLGPRHASKDRQGAAHVA</sequence>
<evidence type="ECO:0000313" key="5">
    <source>
        <dbReference type="EMBL" id="TRL41173.1"/>
    </source>
</evidence>
<keyword evidence="6" id="KW-1185">Reference proteome</keyword>
<dbReference type="Proteomes" id="UP000316801">
    <property type="component" value="Unassembled WGS sequence"/>
</dbReference>
<feature type="domain" description="ABC transporter" evidence="4">
    <location>
        <begin position="10"/>
        <end position="254"/>
    </location>
</feature>
<evidence type="ECO:0000313" key="6">
    <source>
        <dbReference type="Proteomes" id="UP000316801"/>
    </source>
</evidence>
<dbReference type="AlphaFoldDB" id="A0A549TF88"/>
<comment type="caution">
    <text evidence="5">The sequence shown here is derived from an EMBL/GenBank/DDBJ whole genome shotgun (WGS) entry which is preliminary data.</text>
</comment>
<dbReference type="GO" id="GO:0016887">
    <property type="term" value="F:ATP hydrolysis activity"/>
    <property type="evidence" value="ECO:0007669"/>
    <property type="project" value="InterPro"/>
</dbReference>
<dbReference type="InterPro" id="IPR003439">
    <property type="entry name" value="ABC_transporter-like_ATP-bd"/>
</dbReference>
<dbReference type="PROSITE" id="PS50893">
    <property type="entry name" value="ABC_TRANSPORTER_2"/>
    <property type="match status" value="1"/>
</dbReference>
<dbReference type="InterPro" id="IPR003593">
    <property type="entry name" value="AAA+_ATPase"/>
</dbReference>
<dbReference type="GO" id="GO:0005886">
    <property type="term" value="C:plasma membrane"/>
    <property type="evidence" value="ECO:0007669"/>
    <property type="project" value="TreeGrafter"/>
</dbReference>
<name>A0A549TF88_9HYPH</name>
<organism evidence="5 6">
    <name type="scientific">Rhizobium straminoryzae</name>
    <dbReference type="NCBI Taxonomy" id="1387186"/>
    <lineage>
        <taxon>Bacteria</taxon>
        <taxon>Pseudomonadati</taxon>
        <taxon>Pseudomonadota</taxon>
        <taxon>Alphaproteobacteria</taxon>
        <taxon>Hyphomicrobiales</taxon>
        <taxon>Rhizobiaceae</taxon>
        <taxon>Rhizobium/Agrobacterium group</taxon>
        <taxon>Rhizobium</taxon>
    </lineage>
</organism>
<dbReference type="SUPFAM" id="SSF52540">
    <property type="entry name" value="P-loop containing nucleoside triphosphate hydrolases"/>
    <property type="match status" value="1"/>
</dbReference>
<evidence type="ECO:0000256" key="1">
    <source>
        <dbReference type="ARBA" id="ARBA00022448"/>
    </source>
</evidence>
<dbReference type="PANTHER" id="PTHR45772:SF4">
    <property type="entry name" value="ABC TRANSPORTER ATP-BINDING PROTEIN"/>
    <property type="match status" value="1"/>
</dbReference>
<dbReference type="CDD" id="cd03219">
    <property type="entry name" value="ABC_Mj1267_LivG_branched"/>
    <property type="match status" value="1"/>
</dbReference>